<keyword evidence="7" id="KW-0030">Aminoacyl-tRNA synthetase</keyword>
<evidence type="ECO:0000256" key="9">
    <source>
        <dbReference type="ARBA" id="ARBA00049929"/>
    </source>
</evidence>
<evidence type="ECO:0000256" key="6">
    <source>
        <dbReference type="ARBA" id="ARBA00022917"/>
    </source>
</evidence>
<evidence type="ECO:0000313" key="10">
    <source>
        <dbReference type="EMBL" id="KAF4740834.1"/>
    </source>
</evidence>
<keyword evidence="4" id="KW-0547">Nucleotide-binding</keyword>
<dbReference type="Proteomes" id="UP000574390">
    <property type="component" value="Unassembled WGS sequence"/>
</dbReference>
<protein>
    <recommendedName>
        <fullName evidence="2">tryptophan--tRNA ligase</fullName>
        <ecNumber evidence="2">6.1.1.2</ecNumber>
    </recommendedName>
    <alternativeName>
        <fullName evidence="8">Tryptophanyl-tRNA synthetase</fullName>
    </alternativeName>
</protein>
<sequence>MVTDNQKEIKNKIMKYCFSGGQDSAEEQRKYGANLDVDVAYEYLRYVMEDDEKFKQIGEDYSSGKLLTGEVKNTLVDELVKLTKAHQEARAKVTDEIVKEFMNPNRPSLAKFKSIGKDRKLSHSNQ</sequence>
<reference evidence="10 11" key="1">
    <citation type="submission" date="2020-04" db="EMBL/GenBank/DDBJ databases">
        <title>Perkinsus olseni comparative genomics.</title>
        <authorList>
            <person name="Bogema D.R."/>
        </authorList>
    </citation>
    <scope>NUCLEOTIDE SEQUENCE [LARGE SCALE GENOMIC DNA]</scope>
    <source>
        <strain evidence="10">ATCC PRA-205</strain>
    </source>
</reference>
<evidence type="ECO:0000256" key="5">
    <source>
        <dbReference type="ARBA" id="ARBA00022840"/>
    </source>
</evidence>
<comment type="caution">
    <text evidence="10">The sequence shown here is derived from an EMBL/GenBank/DDBJ whole genome shotgun (WGS) entry which is preliminary data.</text>
</comment>
<gene>
    <name evidence="10" type="ORF">FOZ62_018970</name>
</gene>
<evidence type="ECO:0000256" key="4">
    <source>
        <dbReference type="ARBA" id="ARBA00022741"/>
    </source>
</evidence>
<dbReference type="PANTHER" id="PTHR10055">
    <property type="entry name" value="TRYPTOPHANYL-TRNA SYNTHETASE"/>
    <property type="match status" value="1"/>
</dbReference>
<comment type="similarity">
    <text evidence="1">Belongs to the class-I aminoacyl-tRNA synthetase family.</text>
</comment>
<dbReference type="FunFam" id="1.10.240.10:FF:000007">
    <property type="entry name" value="Tryptophan--tRNA ligase"/>
    <property type="match status" value="1"/>
</dbReference>
<evidence type="ECO:0000256" key="3">
    <source>
        <dbReference type="ARBA" id="ARBA00022598"/>
    </source>
</evidence>
<dbReference type="EC" id="6.1.1.2" evidence="2"/>
<evidence type="ECO:0000256" key="8">
    <source>
        <dbReference type="ARBA" id="ARBA00030268"/>
    </source>
</evidence>
<dbReference type="EMBL" id="JABANM010009495">
    <property type="protein sequence ID" value="KAF4740834.1"/>
    <property type="molecule type" value="Genomic_DNA"/>
</dbReference>
<dbReference type="GO" id="GO:0006436">
    <property type="term" value="P:tryptophanyl-tRNA aminoacylation"/>
    <property type="evidence" value="ECO:0007669"/>
    <property type="project" value="TreeGrafter"/>
</dbReference>
<comment type="catalytic activity">
    <reaction evidence="9">
        <text>tRNA(Trp) + L-tryptophan + ATP = L-tryptophyl-tRNA(Trp) + AMP + diphosphate + H(+)</text>
        <dbReference type="Rhea" id="RHEA:24080"/>
        <dbReference type="Rhea" id="RHEA-COMP:9671"/>
        <dbReference type="Rhea" id="RHEA-COMP:9705"/>
        <dbReference type="ChEBI" id="CHEBI:15378"/>
        <dbReference type="ChEBI" id="CHEBI:30616"/>
        <dbReference type="ChEBI" id="CHEBI:33019"/>
        <dbReference type="ChEBI" id="CHEBI:57912"/>
        <dbReference type="ChEBI" id="CHEBI:78442"/>
        <dbReference type="ChEBI" id="CHEBI:78535"/>
        <dbReference type="ChEBI" id="CHEBI:456215"/>
        <dbReference type="EC" id="6.1.1.2"/>
    </reaction>
</comment>
<organism evidence="10 11">
    <name type="scientific">Perkinsus olseni</name>
    <name type="common">Perkinsus atlanticus</name>
    <dbReference type="NCBI Taxonomy" id="32597"/>
    <lineage>
        <taxon>Eukaryota</taxon>
        <taxon>Sar</taxon>
        <taxon>Alveolata</taxon>
        <taxon>Perkinsozoa</taxon>
        <taxon>Perkinsea</taxon>
        <taxon>Perkinsida</taxon>
        <taxon>Perkinsidae</taxon>
        <taxon>Perkinsus</taxon>
    </lineage>
</organism>
<proteinExistence type="inferred from homology"/>
<feature type="non-terminal residue" evidence="10">
    <location>
        <position position="1"/>
    </location>
</feature>
<name>A0A7J6T6D3_PEROL</name>
<keyword evidence="6" id="KW-0648">Protein biosynthesis</keyword>
<dbReference type="GO" id="GO:0005524">
    <property type="term" value="F:ATP binding"/>
    <property type="evidence" value="ECO:0007669"/>
    <property type="project" value="UniProtKB-KW"/>
</dbReference>
<dbReference type="PANTHER" id="PTHR10055:SF1">
    <property type="entry name" value="TRYPTOPHAN--TRNA LIGASE, CYTOPLASMIC"/>
    <property type="match status" value="1"/>
</dbReference>
<evidence type="ECO:0000256" key="2">
    <source>
        <dbReference type="ARBA" id="ARBA00013161"/>
    </source>
</evidence>
<keyword evidence="3" id="KW-0436">Ligase</keyword>
<dbReference type="SUPFAM" id="SSF52374">
    <property type="entry name" value="Nucleotidylyl transferase"/>
    <property type="match status" value="1"/>
</dbReference>
<dbReference type="Gene3D" id="1.10.240.10">
    <property type="entry name" value="Tyrosyl-Transfer RNA Synthetase"/>
    <property type="match status" value="1"/>
</dbReference>
<keyword evidence="5" id="KW-0067">ATP-binding</keyword>
<accession>A0A7J6T6D3</accession>
<evidence type="ECO:0000256" key="7">
    <source>
        <dbReference type="ARBA" id="ARBA00023146"/>
    </source>
</evidence>
<dbReference type="GO" id="GO:0005737">
    <property type="term" value="C:cytoplasm"/>
    <property type="evidence" value="ECO:0007669"/>
    <property type="project" value="TreeGrafter"/>
</dbReference>
<evidence type="ECO:0000256" key="1">
    <source>
        <dbReference type="ARBA" id="ARBA00005594"/>
    </source>
</evidence>
<dbReference type="GO" id="GO:0004830">
    <property type="term" value="F:tryptophan-tRNA ligase activity"/>
    <property type="evidence" value="ECO:0007669"/>
    <property type="project" value="UniProtKB-EC"/>
</dbReference>
<dbReference type="AlphaFoldDB" id="A0A7J6T6D3"/>
<evidence type="ECO:0000313" key="11">
    <source>
        <dbReference type="Proteomes" id="UP000574390"/>
    </source>
</evidence>